<feature type="domain" description="C2H2-type" evidence="10">
    <location>
        <begin position="628"/>
        <end position="655"/>
    </location>
</feature>
<feature type="compositionally biased region" description="Polar residues" evidence="9">
    <location>
        <begin position="584"/>
        <end position="593"/>
    </location>
</feature>
<keyword evidence="8" id="KW-0863">Zinc-finger</keyword>
<feature type="compositionally biased region" description="Basic and acidic residues" evidence="9">
    <location>
        <begin position="428"/>
        <end position="462"/>
    </location>
</feature>
<evidence type="ECO:0000256" key="6">
    <source>
        <dbReference type="ARBA" id="ARBA00023163"/>
    </source>
</evidence>
<feature type="domain" description="C2H2-type" evidence="10">
    <location>
        <begin position="656"/>
        <end position="684"/>
    </location>
</feature>
<dbReference type="AlphaFoldDB" id="A0A183C5M3"/>
<dbReference type="GO" id="GO:0001227">
    <property type="term" value="F:DNA-binding transcription repressor activity, RNA polymerase II-specific"/>
    <property type="evidence" value="ECO:0007669"/>
    <property type="project" value="TreeGrafter"/>
</dbReference>
<dbReference type="Proteomes" id="UP000050741">
    <property type="component" value="Unassembled WGS sequence"/>
</dbReference>
<keyword evidence="4" id="KW-0862">Zinc</keyword>
<evidence type="ECO:0000313" key="11">
    <source>
        <dbReference type="Proteomes" id="UP000050741"/>
    </source>
</evidence>
<name>A0A183C5M3_GLOPA</name>
<keyword evidence="2" id="KW-0479">Metal-binding</keyword>
<dbReference type="FunFam" id="3.30.160.60:FF:000159">
    <property type="entry name" value="Mds1 and evi1 complex locus protein"/>
    <property type="match status" value="1"/>
</dbReference>
<reference evidence="11" key="1">
    <citation type="submission" date="2013-12" db="EMBL/GenBank/DDBJ databases">
        <authorList>
            <person name="Aslett M."/>
        </authorList>
    </citation>
    <scope>NUCLEOTIDE SEQUENCE [LARGE SCALE GENOMIC DNA]</scope>
    <source>
        <strain evidence="11">Lindley</strain>
    </source>
</reference>
<dbReference type="PROSITE" id="PS50157">
    <property type="entry name" value="ZINC_FINGER_C2H2_2"/>
    <property type="match status" value="3"/>
</dbReference>
<protein>
    <submittedName>
        <fullName evidence="12">Protein krueppel</fullName>
    </submittedName>
</protein>
<evidence type="ECO:0000256" key="8">
    <source>
        <dbReference type="PROSITE-ProRule" id="PRU00042"/>
    </source>
</evidence>
<proteinExistence type="predicted"/>
<keyword evidence="5" id="KW-0805">Transcription regulation</keyword>
<dbReference type="PANTHER" id="PTHR24399">
    <property type="entry name" value="ZINC FINGER AND BTB DOMAIN-CONTAINING"/>
    <property type="match status" value="1"/>
</dbReference>
<dbReference type="GO" id="GO:0005654">
    <property type="term" value="C:nucleoplasm"/>
    <property type="evidence" value="ECO:0007669"/>
    <property type="project" value="TreeGrafter"/>
</dbReference>
<organism evidence="11 12">
    <name type="scientific">Globodera pallida</name>
    <name type="common">Potato cyst nematode worm</name>
    <name type="synonym">Heterodera pallida</name>
    <dbReference type="NCBI Taxonomy" id="36090"/>
    <lineage>
        <taxon>Eukaryota</taxon>
        <taxon>Metazoa</taxon>
        <taxon>Ecdysozoa</taxon>
        <taxon>Nematoda</taxon>
        <taxon>Chromadorea</taxon>
        <taxon>Rhabditida</taxon>
        <taxon>Tylenchina</taxon>
        <taxon>Tylenchomorpha</taxon>
        <taxon>Tylenchoidea</taxon>
        <taxon>Heteroderidae</taxon>
        <taxon>Heteroderinae</taxon>
        <taxon>Globodera</taxon>
    </lineage>
</organism>
<feature type="domain" description="C2H2-type" evidence="10">
    <location>
        <begin position="685"/>
        <end position="712"/>
    </location>
</feature>
<feature type="region of interest" description="Disordered" evidence="9">
    <location>
        <begin position="354"/>
        <end position="462"/>
    </location>
</feature>
<evidence type="ECO:0000256" key="9">
    <source>
        <dbReference type="SAM" id="MobiDB-lite"/>
    </source>
</evidence>
<evidence type="ECO:0000256" key="2">
    <source>
        <dbReference type="ARBA" id="ARBA00022723"/>
    </source>
</evidence>
<dbReference type="SMART" id="SM00355">
    <property type="entry name" value="ZnF_C2H2"/>
    <property type="match status" value="3"/>
</dbReference>
<dbReference type="InterPro" id="IPR013087">
    <property type="entry name" value="Znf_C2H2_type"/>
</dbReference>
<dbReference type="FunFam" id="3.30.160.60:FF:000112">
    <property type="entry name" value="Mds1 and evi1 complex locus protein"/>
    <property type="match status" value="1"/>
</dbReference>
<feature type="compositionally biased region" description="Basic and acidic residues" evidence="9">
    <location>
        <begin position="765"/>
        <end position="780"/>
    </location>
</feature>
<keyword evidence="6" id="KW-0804">Transcription</keyword>
<keyword evidence="7" id="KW-0539">Nucleus</keyword>
<dbReference type="PANTHER" id="PTHR24399:SF23">
    <property type="entry name" value="C2H2-TYPE DOMAIN-CONTAINING PROTEIN"/>
    <property type="match status" value="1"/>
</dbReference>
<evidence type="ECO:0000313" key="12">
    <source>
        <dbReference type="WBParaSite" id="GPLIN_000816800"/>
    </source>
</evidence>
<evidence type="ECO:0000259" key="10">
    <source>
        <dbReference type="PROSITE" id="PS50157"/>
    </source>
</evidence>
<evidence type="ECO:0000256" key="4">
    <source>
        <dbReference type="ARBA" id="ARBA00022833"/>
    </source>
</evidence>
<accession>A0A183C5M3</accession>
<feature type="region of interest" description="Disordered" evidence="9">
    <location>
        <begin position="712"/>
        <end position="780"/>
    </location>
</feature>
<dbReference type="SUPFAM" id="SSF57667">
    <property type="entry name" value="beta-beta-alpha zinc fingers"/>
    <property type="match status" value="2"/>
</dbReference>
<reference evidence="12" key="3">
    <citation type="submission" date="2016-06" db="UniProtKB">
        <authorList>
            <consortium name="WormBaseParasite"/>
        </authorList>
    </citation>
    <scope>IDENTIFICATION</scope>
</reference>
<dbReference type="Gene3D" id="3.30.160.60">
    <property type="entry name" value="Classic Zinc Finger"/>
    <property type="match status" value="3"/>
</dbReference>
<dbReference type="WBParaSite" id="GPLIN_000816800">
    <property type="protein sequence ID" value="GPLIN_000816800"/>
    <property type="gene ID" value="GPLIN_000816800"/>
</dbReference>
<feature type="compositionally biased region" description="Basic residues" evidence="9">
    <location>
        <begin position="71"/>
        <end position="86"/>
    </location>
</feature>
<evidence type="ECO:0000256" key="3">
    <source>
        <dbReference type="ARBA" id="ARBA00022737"/>
    </source>
</evidence>
<dbReference type="PROSITE" id="PS00028">
    <property type="entry name" value="ZINC_FINGER_C2H2_1"/>
    <property type="match status" value="3"/>
</dbReference>
<dbReference type="GO" id="GO:0000978">
    <property type="term" value="F:RNA polymerase II cis-regulatory region sequence-specific DNA binding"/>
    <property type="evidence" value="ECO:0007669"/>
    <property type="project" value="TreeGrafter"/>
</dbReference>
<feature type="region of interest" description="Disordered" evidence="9">
    <location>
        <begin position="584"/>
        <end position="616"/>
    </location>
</feature>
<evidence type="ECO:0000256" key="7">
    <source>
        <dbReference type="ARBA" id="ARBA00023242"/>
    </source>
</evidence>
<keyword evidence="11" id="KW-1185">Reference proteome</keyword>
<evidence type="ECO:0000256" key="1">
    <source>
        <dbReference type="ARBA" id="ARBA00004123"/>
    </source>
</evidence>
<comment type="subcellular location">
    <subcellularLocation>
        <location evidence="1">Nucleus</location>
    </subcellularLocation>
</comment>
<evidence type="ECO:0000256" key="5">
    <source>
        <dbReference type="ARBA" id="ARBA00023015"/>
    </source>
</evidence>
<dbReference type="Pfam" id="PF00096">
    <property type="entry name" value="zf-C2H2"/>
    <property type="match status" value="3"/>
</dbReference>
<keyword evidence="3" id="KW-0677">Repeat</keyword>
<feature type="region of interest" description="Disordered" evidence="9">
    <location>
        <begin position="60"/>
        <end position="95"/>
    </location>
</feature>
<feature type="compositionally biased region" description="Polar residues" evidence="9">
    <location>
        <begin position="371"/>
        <end position="386"/>
    </location>
</feature>
<dbReference type="FunFam" id="3.30.160.60:FF:000929">
    <property type="entry name" value="Uncharacterized protein, isoform B"/>
    <property type="match status" value="1"/>
</dbReference>
<dbReference type="GO" id="GO:0008270">
    <property type="term" value="F:zinc ion binding"/>
    <property type="evidence" value="ECO:0007669"/>
    <property type="project" value="UniProtKB-KW"/>
</dbReference>
<sequence>MLSLSVFPPAKPRRPPLGPILCSKSFLNASSDDDGDRYFFHHSLLPSLFQRFLGVEKTAASKGHHGQGLTYRRRGYHQKRRKRRKGEKQQKRTIPREFVASPRPHILPNFLCFLRTQILSPKAIPARDARLLAVYPIPVKGRSSATTAAKRTRNSPTCADYKNTIRALYIPCSRADGGILDLLNNVWTIKNAEKIVRVQSSSSSSSSIASSGEGVLLGGIVSISSDCRLAEEDMASPMPSRAAAALPSSAAQTAASSVGGVPAGKPSLWPCAPQQLLPLALSPFCPLPRQIPPSLLHSAQAQHAFLAQQSPFLTMIAAAAMARTLAVMPADEHAVPMSNVPLFPNAPFFHTSAMSAASAAQRRHDGHEHSNSSVANGGSDGESSPRSFEHISTPPSSYGTNGRLKVPTVASPPLSDLSTHTTDAMVSEEERGRRREDGEESDKDDRPRGEEHREDREVLDLRKTDVRNAHQHSSPLPAPSGLFQPPHPSPLIAATAFPTARPPPLGVEHFLLAARSSFCSANALLGLLNQQKAQQQQQQPQQQQKMSSIWSPMSAAHLSPNVPIMSAAPSAQQRPSVLKMRSNNHSAVNSVQHSGKKSPGGAPLKRSNGALSGSDRAKECAVGGKERYQCRYCQKVFPRSANLTRHLRTHTGEQPYKCQYCERSFSISSNLQRHVRNIHNKEKPFRCHHCDRCFGQQTNLDRHLKKHENEIAGGESAGGVDGNDCSTAVTAPPDRRRQQQQGEGGGNVFSSICNFFSPPPTHNAGTEEERQRISGKKEGG</sequence>
<reference evidence="11" key="2">
    <citation type="submission" date="2014-05" db="EMBL/GenBank/DDBJ databases">
        <title>The genome and life-stage specific transcriptomes of Globodera pallida elucidate key aspects of plant parasitism by a cyst nematode.</title>
        <authorList>
            <person name="Cotton J.A."/>
            <person name="Lilley C.J."/>
            <person name="Jones L.M."/>
            <person name="Kikuchi T."/>
            <person name="Reid A.J."/>
            <person name="Thorpe P."/>
            <person name="Tsai I.J."/>
            <person name="Beasley H."/>
            <person name="Blok V."/>
            <person name="Cock P.J.A."/>
            <person name="Van den Akker S.E."/>
            <person name="Holroyd N."/>
            <person name="Hunt M."/>
            <person name="Mantelin S."/>
            <person name="Naghra H."/>
            <person name="Pain A."/>
            <person name="Palomares-Rius J.E."/>
            <person name="Zarowiecki M."/>
            <person name="Berriman M."/>
            <person name="Jones J.T."/>
            <person name="Urwin P.E."/>
        </authorList>
    </citation>
    <scope>NUCLEOTIDE SEQUENCE [LARGE SCALE GENOMIC DNA]</scope>
    <source>
        <strain evidence="11">Lindley</strain>
    </source>
</reference>
<dbReference type="InterPro" id="IPR036236">
    <property type="entry name" value="Znf_C2H2_sf"/>
</dbReference>